<feature type="region of interest" description="Disordered" evidence="1">
    <location>
        <begin position="43"/>
        <end position="66"/>
    </location>
</feature>
<name>A0A4P2PX59_SORCE</name>
<protein>
    <submittedName>
        <fullName evidence="2">Uncharacterized protein</fullName>
    </submittedName>
</protein>
<dbReference type="EMBL" id="CP012670">
    <property type="protein sequence ID" value="AUX21397.1"/>
    <property type="molecule type" value="Genomic_DNA"/>
</dbReference>
<dbReference type="Proteomes" id="UP000295781">
    <property type="component" value="Chromosome"/>
</dbReference>
<evidence type="ECO:0000313" key="3">
    <source>
        <dbReference type="Proteomes" id="UP000295781"/>
    </source>
</evidence>
<reference evidence="2 3" key="1">
    <citation type="submission" date="2015-09" db="EMBL/GenBank/DDBJ databases">
        <title>Sorangium comparison.</title>
        <authorList>
            <person name="Zaburannyi N."/>
            <person name="Bunk B."/>
            <person name="Overmann J."/>
            <person name="Mueller R."/>
        </authorList>
    </citation>
    <scope>NUCLEOTIDE SEQUENCE [LARGE SCALE GENOMIC DNA]</scope>
    <source>
        <strain evidence="2 3">So ceGT47</strain>
    </source>
</reference>
<feature type="compositionally biased region" description="Acidic residues" evidence="1">
    <location>
        <begin position="46"/>
        <end position="61"/>
    </location>
</feature>
<organism evidence="2 3">
    <name type="scientific">Sorangium cellulosum</name>
    <name type="common">Polyangium cellulosum</name>
    <dbReference type="NCBI Taxonomy" id="56"/>
    <lineage>
        <taxon>Bacteria</taxon>
        <taxon>Pseudomonadati</taxon>
        <taxon>Myxococcota</taxon>
        <taxon>Polyangia</taxon>
        <taxon>Polyangiales</taxon>
        <taxon>Polyangiaceae</taxon>
        <taxon>Sorangium</taxon>
    </lineage>
</organism>
<evidence type="ECO:0000256" key="1">
    <source>
        <dbReference type="SAM" id="MobiDB-lite"/>
    </source>
</evidence>
<proteinExistence type="predicted"/>
<accession>A0A4P2PX59</accession>
<dbReference type="AlphaFoldDB" id="A0A4P2PX59"/>
<sequence>MTFSADFVKFRSLGVWSFLLAGAPLVLGGCIIVDDDGQHDHHGWHDEDDWDNGDDWDDEPAPPDQDPWRVSIDTDALVSSEPGEGVGIFVEYAAGGTWTIWTTCDTNTSRVACSFDLYASVDTSSELFDIAGSELERTDTTRLVDEGIAYLHAETGSDVDAMTFTTTEGAIVRLEAYLDGELQPRFIYWFGDDVLHEGAPSNPIDFEPTSP</sequence>
<gene>
    <name evidence="2" type="ORF">SOCEGT47_018790</name>
</gene>
<evidence type="ECO:0000313" key="2">
    <source>
        <dbReference type="EMBL" id="AUX21397.1"/>
    </source>
</evidence>